<dbReference type="Pfam" id="PF16211">
    <property type="entry name" value="Histone_H2A_C"/>
    <property type="match status" value="1"/>
</dbReference>
<keyword evidence="3" id="KW-1185">Reference proteome</keyword>
<protein>
    <recommendedName>
        <fullName evidence="1">Histone H2A C-terminal domain-containing protein</fullName>
    </recommendedName>
</protein>
<dbReference type="EMBL" id="ML179205">
    <property type="protein sequence ID" value="THU95245.1"/>
    <property type="molecule type" value="Genomic_DNA"/>
</dbReference>
<dbReference type="AlphaFoldDB" id="A0A4V4HFK5"/>
<reference evidence="2 3" key="1">
    <citation type="journal article" date="2019" name="Nat. Ecol. Evol.">
        <title>Megaphylogeny resolves global patterns of mushroom evolution.</title>
        <authorList>
            <person name="Varga T."/>
            <person name="Krizsan K."/>
            <person name="Foldi C."/>
            <person name="Dima B."/>
            <person name="Sanchez-Garcia M."/>
            <person name="Sanchez-Ramirez S."/>
            <person name="Szollosi G.J."/>
            <person name="Szarkandi J.G."/>
            <person name="Papp V."/>
            <person name="Albert L."/>
            <person name="Andreopoulos W."/>
            <person name="Angelini C."/>
            <person name="Antonin V."/>
            <person name="Barry K.W."/>
            <person name="Bougher N.L."/>
            <person name="Buchanan P."/>
            <person name="Buyck B."/>
            <person name="Bense V."/>
            <person name="Catcheside P."/>
            <person name="Chovatia M."/>
            <person name="Cooper J."/>
            <person name="Damon W."/>
            <person name="Desjardin D."/>
            <person name="Finy P."/>
            <person name="Geml J."/>
            <person name="Haridas S."/>
            <person name="Hughes K."/>
            <person name="Justo A."/>
            <person name="Karasinski D."/>
            <person name="Kautmanova I."/>
            <person name="Kiss B."/>
            <person name="Kocsube S."/>
            <person name="Kotiranta H."/>
            <person name="LaButti K.M."/>
            <person name="Lechner B.E."/>
            <person name="Liimatainen K."/>
            <person name="Lipzen A."/>
            <person name="Lukacs Z."/>
            <person name="Mihaltcheva S."/>
            <person name="Morgado L.N."/>
            <person name="Niskanen T."/>
            <person name="Noordeloos M.E."/>
            <person name="Ohm R.A."/>
            <person name="Ortiz-Santana B."/>
            <person name="Ovrebo C."/>
            <person name="Racz N."/>
            <person name="Riley R."/>
            <person name="Savchenko A."/>
            <person name="Shiryaev A."/>
            <person name="Soop K."/>
            <person name="Spirin V."/>
            <person name="Szebenyi C."/>
            <person name="Tomsovsky M."/>
            <person name="Tulloss R.E."/>
            <person name="Uehling J."/>
            <person name="Grigoriev I.V."/>
            <person name="Vagvolgyi C."/>
            <person name="Papp T."/>
            <person name="Martin F.M."/>
            <person name="Miettinen O."/>
            <person name="Hibbett D.S."/>
            <person name="Nagy L.G."/>
        </authorList>
    </citation>
    <scope>NUCLEOTIDE SEQUENCE [LARGE SCALE GENOMIC DNA]</scope>
    <source>
        <strain evidence="2 3">CBS 962.96</strain>
    </source>
</reference>
<name>A0A4V4HFK5_DENBC</name>
<evidence type="ECO:0000313" key="2">
    <source>
        <dbReference type="EMBL" id="THU95245.1"/>
    </source>
</evidence>
<sequence>MYRSSSPSTHHPKRQRVRLFLFCLSLYYILLLSKLLGDVFISEDSVVPQIESQLLPTKSGKGKKNEDLSQEV</sequence>
<dbReference type="OrthoDB" id="10496837at2759"/>
<proteinExistence type="predicted"/>
<dbReference type="InterPro" id="IPR032454">
    <property type="entry name" value="Histone_H2A_C"/>
</dbReference>
<evidence type="ECO:0000259" key="1">
    <source>
        <dbReference type="Pfam" id="PF16211"/>
    </source>
</evidence>
<evidence type="ECO:0000313" key="3">
    <source>
        <dbReference type="Proteomes" id="UP000297245"/>
    </source>
</evidence>
<gene>
    <name evidence="2" type="ORF">K435DRAFT_779123</name>
</gene>
<organism evidence="2 3">
    <name type="scientific">Dendrothele bispora (strain CBS 962.96)</name>
    <dbReference type="NCBI Taxonomy" id="1314807"/>
    <lineage>
        <taxon>Eukaryota</taxon>
        <taxon>Fungi</taxon>
        <taxon>Dikarya</taxon>
        <taxon>Basidiomycota</taxon>
        <taxon>Agaricomycotina</taxon>
        <taxon>Agaricomycetes</taxon>
        <taxon>Agaricomycetidae</taxon>
        <taxon>Agaricales</taxon>
        <taxon>Agaricales incertae sedis</taxon>
        <taxon>Dendrothele</taxon>
    </lineage>
</organism>
<dbReference type="Proteomes" id="UP000297245">
    <property type="component" value="Unassembled WGS sequence"/>
</dbReference>
<accession>A0A4V4HFK5</accession>
<feature type="domain" description="Histone H2A C-terminal" evidence="1">
    <location>
        <begin position="32"/>
        <end position="64"/>
    </location>
</feature>